<name>A0A7V8FQV6_9BURK</name>
<feature type="transmembrane region" description="Helical" evidence="1">
    <location>
        <begin position="6"/>
        <end position="23"/>
    </location>
</feature>
<evidence type="ECO:0008006" key="4">
    <source>
        <dbReference type="Google" id="ProtNLM"/>
    </source>
</evidence>
<dbReference type="PANTHER" id="PTHR38602">
    <property type="entry name" value="INNER MEMBRANE PROTEIN-RELATED"/>
    <property type="match status" value="1"/>
</dbReference>
<dbReference type="InterPro" id="IPR019201">
    <property type="entry name" value="DUF2065"/>
</dbReference>
<keyword evidence="1" id="KW-0812">Transmembrane</keyword>
<keyword evidence="1" id="KW-1133">Transmembrane helix</keyword>
<proteinExistence type="predicted"/>
<dbReference type="Pfam" id="PF09838">
    <property type="entry name" value="DUF2065"/>
    <property type="match status" value="1"/>
</dbReference>
<accession>A0A7V8FQV6</accession>
<feature type="transmembrane region" description="Helical" evidence="1">
    <location>
        <begin position="43"/>
        <end position="61"/>
    </location>
</feature>
<protein>
    <recommendedName>
        <fullName evidence="4">DUF2065 domain-containing protein</fullName>
    </recommendedName>
</protein>
<dbReference type="PANTHER" id="PTHR38602:SF1">
    <property type="entry name" value="INNER MEMBRANE PROTEIN"/>
    <property type="match status" value="1"/>
</dbReference>
<evidence type="ECO:0000313" key="2">
    <source>
        <dbReference type="EMBL" id="KAF1022784.1"/>
    </source>
</evidence>
<dbReference type="EMBL" id="WNDQ01000009">
    <property type="protein sequence ID" value="KAF1022784.1"/>
    <property type="molecule type" value="Genomic_DNA"/>
</dbReference>
<evidence type="ECO:0000313" key="3">
    <source>
        <dbReference type="Proteomes" id="UP000461670"/>
    </source>
</evidence>
<comment type="caution">
    <text evidence="2">The sequence shown here is derived from an EMBL/GenBank/DDBJ whole genome shotgun (WGS) entry which is preliminary data.</text>
</comment>
<keyword evidence="1" id="KW-0472">Membrane</keyword>
<evidence type="ECO:0000256" key="1">
    <source>
        <dbReference type="SAM" id="Phobius"/>
    </source>
</evidence>
<reference evidence="3" key="1">
    <citation type="journal article" date="2020" name="MBio">
        <title>Horizontal gene transfer to a defensive symbiont with a reduced genome amongst a multipartite beetle microbiome.</title>
        <authorList>
            <person name="Waterworth S.C."/>
            <person name="Florez L.V."/>
            <person name="Rees E.R."/>
            <person name="Hertweck C."/>
            <person name="Kaltenpoth M."/>
            <person name="Kwan J.C."/>
        </authorList>
    </citation>
    <scope>NUCLEOTIDE SEQUENCE [LARGE SCALE GENOMIC DNA]</scope>
</reference>
<dbReference type="Proteomes" id="UP000461670">
    <property type="component" value="Unassembled WGS sequence"/>
</dbReference>
<gene>
    <name evidence="2" type="ORF">GAK30_00941</name>
</gene>
<dbReference type="AlphaFoldDB" id="A0A7V8FQV6"/>
<organism evidence="2 3">
    <name type="scientific">Paracidovorax wautersii</name>
    <dbReference type="NCBI Taxonomy" id="1177982"/>
    <lineage>
        <taxon>Bacteria</taxon>
        <taxon>Pseudomonadati</taxon>
        <taxon>Pseudomonadota</taxon>
        <taxon>Betaproteobacteria</taxon>
        <taxon>Burkholderiales</taxon>
        <taxon>Comamonadaceae</taxon>
        <taxon>Paracidovorax</taxon>
    </lineage>
</organism>
<sequence length="62" mass="6980">MSIDIWIIGLGIMLILEGLLPFLSPGSWRETMRRIAELDDRHIRLVGLGSMMAGLLLVWAMT</sequence>